<reference evidence="2 3" key="1">
    <citation type="submission" date="2024-05" db="EMBL/GenBank/DDBJ databases">
        <authorList>
            <person name="Wallberg A."/>
        </authorList>
    </citation>
    <scope>NUCLEOTIDE SEQUENCE [LARGE SCALE GENOMIC DNA]</scope>
</reference>
<evidence type="ECO:0000256" key="1">
    <source>
        <dbReference type="SAM" id="MobiDB-lite"/>
    </source>
</evidence>
<evidence type="ECO:0000313" key="2">
    <source>
        <dbReference type="EMBL" id="CAL4160436.1"/>
    </source>
</evidence>
<proteinExistence type="predicted"/>
<feature type="region of interest" description="Disordered" evidence="1">
    <location>
        <begin position="25"/>
        <end position="45"/>
    </location>
</feature>
<comment type="caution">
    <text evidence="2">The sequence shown here is derived from an EMBL/GenBank/DDBJ whole genome shotgun (WGS) entry which is preliminary data.</text>
</comment>
<dbReference type="EMBL" id="CAXKWB010044096">
    <property type="protein sequence ID" value="CAL4160436.1"/>
    <property type="molecule type" value="Genomic_DNA"/>
</dbReference>
<dbReference type="Proteomes" id="UP001497623">
    <property type="component" value="Unassembled WGS sequence"/>
</dbReference>
<keyword evidence="3" id="KW-1185">Reference proteome</keyword>
<dbReference type="AlphaFoldDB" id="A0AAV2S6D6"/>
<accession>A0AAV2S6D6</accession>
<feature type="non-terminal residue" evidence="2">
    <location>
        <position position="1"/>
    </location>
</feature>
<gene>
    <name evidence="2" type="ORF">MNOR_LOCUS32426</name>
</gene>
<protein>
    <submittedName>
        <fullName evidence="2">Uncharacterized protein</fullName>
    </submittedName>
</protein>
<organism evidence="2 3">
    <name type="scientific">Meganyctiphanes norvegica</name>
    <name type="common">Northern krill</name>
    <name type="synonym">Thysanopoda norvegica</name>
    <dbReference type="NCBI Taxonomy" id="48144"/>
    <lineage>
        <taxon>Eukaryota</taxon>
        <taxon>Metazoa</taxon>
        <taxon>Ecdysozoa</taxon>
        <taxon>Arthropoda</taxon>
        <taxon>Crustacea</taxon>
        <taxon>Multicrustacea</taxon>
        <taxon>Malacostraca</taxon>
        <taxon>Eumalacostraca</taxon>
        <taxon>Eucarida</taxon>
        <taxon>Euphausiacea</taxon>
        <taxon>Euphausiidae</taxon>
        <taxon>Meganyctiphanes</taxon>
    </lineage>
</organism>
<name>A0AAV2S6D6_MEGNR</name>
<evidence type="ECO:0000313" key="3">
    <source>
        <dbReference type="Proteomes" id="UP001497623"/>
    </source>
</evidence>
<sequence>QVALLFCMSAVSALPQVPLGGYPNLDPGLSSPSTTTNPLAEPLSTPKPIDMTKDQMNVAPPSAAQAVAAGTVGPARPVNPYGPQFFGPGINNPFGVAPNALLVQKAQQVTASNPNVKVFVDTTGEVLFTDQFGREVEVMDQFGMDPLEQAQMQLEQMQQMAAQGLFPGGQGFGGQGFGGQGFGGAGLFPGAGGAPAIPSRQVGVGAAGAVGGFAPIYTVVQGQ</sequence>